<comment type="caution">
    <text evidence="1">The sequence shown here is derived from an EMBL/GenBank/DDBJ whole genome shotgun (WGS) entry which is preliminary data.</text>
</comment>
<evidence type="ECO:0000313" key="2">
    <source>
        <dbReference type="Proteomes" id="UP000076154"/>
    </source>
</evidence>
<reference evidence="1" key="1">
    <citation type="submission" date="2018-04" db="EMBL/GenBank/DDBJ databases">
        <title>Whole genome sequencing of Hypsizygus marmoreus.</title>
        <authorList>
            <person name="Choi I.-G."/>
            <person name="Min B."/>
            <person name="Kim J.-G."/>
            <person name="Kim S."/>
            <person name="Oh Y.-L."/>
            <person name="Kong W.-S."/>
            <person name="Park H."/>
            <person name="Jeong J."/>
            <person name="Song E.-S."/>
        </authorList>
    </citation>
    <scope>NUCLEOTIDE SEQUENCE [LARGE SCALE GENOMIC DNA]</scope>
    <source>
        <strain evidence="1">51987-8</strain>
    </source>
</reference>
<gene>
    <name evidence="1" type="ORF">Hypma_012619</name>
</gene>
<dbReference type="Proteomes" id="UP000076154">
    <property type="component" value="Unassembled WGS sequence"/>
</dbReference>
<dbReference type="EMBL" id="LUEZ02000069">
    <property type="protein sequence ID" value="RDB20323.1"/>
    <property type="molecule type" value="Genomic_DNA"/>
</dbReference>
<protein>
    <submittedName>
        <fullName evidence="1">Uncharacterized protein</fullName>
    </submittedName>
</protein>
<dbReference type="InParanoid" id="A0A369JKS9"/>
<organism evidence="1 2">
    <name type="scientific">Hypsizygus marmoreus</name>
    <name type="common">White beech mushroom</name>
    <name type="synonym">Agaricus marmoreus</name>
    <dbReference type="NCBI Taxonomy" id="39966"/>
    <lineage>
        <taxon>Eukaryota</taxon>
        <taxon>Fungi</taxon>
        <taxon>Dikarya</taxon>
        <taxon>Basidiomycota</taxon>
        <taxon>Agaricomycotina</taxon>
        <taxon>Agaricomycetes</taxon>
        <taxon>Agaricomycetidae</taxon>
        <taxon>Agaricales</taxon>
        <taxon>Tricholomatineae</taxon>
        <taxon>Lyophyllaceae</taxon>
        <taxon>Hypsizygus</taxon>
    </lineage>
</organism>
<proteinExistence type="predicted"/>
<name>A0A369JKS9_HYPMA</name>
<sequence>MQSRIMLSRPYPIRPSPNIPSAHLYPYTFLYLIHPTATPRRPSRGRLLLRLVDPDVLLGAPAPPLHRRIYPVRSATRGWTPTLCMP</sequence>
<evidence type="ECO:0000313" key="1">
    <source>
        <dbReference type="EMBL" id="RDB20323.1"/>
    </source>
</evidence>
<keyword evidence="2" id="KW-1185">Reference proteome</keyword>
<dbReference type="AlphaFoldDB" id="A0A369JKS9"/>
<accession>A0A369JKS9</accession>